<protein>
    <recommendedName>
        <fullName evidence="1">Amine oxidase domain-containing protein</fullName>
    </recommendedName>
</protein>
<dbReference type="InterPro" id="IPR002937">
    <property type="entry name" value="Amino_oxidase"/>
</dbReference>
<sequence length="147" mass="16343">MNGVDEVLDKEFVDLSSIPTKDYGSMIRDIPNGISVNNFFAINDDNGQICVRLIKVCDTYLTGVRIRTLLCYSCDLVEKPSDACDRLRAPISNLFFRGETVSSDYHQGSVQGAYEAGIMAGESCHQHLIKRHGSLEMVQAVSYSDDR</sequence>
<reference evidence="2 3" key="2">
    <citation type="journal article" date="2017" name="Genome Biol.">
        <title>New reference genome sequences of hot pepper reveal the massive evolution of plant disease-resistance genes by retroduplication.</title>
        <authorList>
            <person name="Kim S."/>
            <person name="Park J."/>
            <person name="Yeom S.I."/>
            <person name="Kim Y.M."/>
            <person name="Seo E."/>
            <person name="Kim K.T."/>
            <person name="Kim M.S."/>
            <person name="Lee J.M."/>
            <person name="Cheong K."/>
            <person name="Shin H.S."/>
            <person name="Kim S.B."/>
            <person name="Han K."/>
            <person name="Lee J."/>
            <person name="Park M."/>
            <person name="Lee H.A."/>
            <person name="Lee H.Y."/>
            <person name="Lee Y."/>
            <person name="Oh S."/>
            <person name="Lee J.H."/>
            <person name="Choi E."/>
            <person name="Choi E."/>
            <person name="Lee S.E."/>
            <person name="Jeon J."/>
            <person name="Kim H."/>
            <person name="Choi G."/>
            <person name="Song H."/>
            <person name="Lee J."/>
            <person name="Lee S.C."/>
            <person name="Kwon J.K."/>
            <person name="Lee H.Y."/>
            <person name="Koo N."/>
            <person name="Hong Y."/>
            <person name="Kim R.W."/>
            <person name="Kang W.H."/>
            <person name="Huh J.H."/>
            <person name="Kang B.C."/>
            <person name="Yang T.J."/>
            <person name="Lee Y.H."/>
            <person name="Bennetzen J.L."/>
            <person name="Choi D."/>
        </authorList>
    </citation>
    <scope>NUCLEOTIDE SEQUENCE [LARGE SCALE GENOMIC DNA]</scope>
    <source>
        <strain evidence="3">cv. CM334</strain>
    </source>
</reference>
<dbReference type="GO" id="GO:0016491">
    <property type="term" value="F:oxidoreductase activity"/>
    <property type="evidence" value="ECO:0007669"/>
    <property type="project" value="InterPro"/>
</dbReference>
<organism evidence="2 3">
    <name type="scientific">Capsicum annuum</name>
    <name type="common">Capsicum pepper</name>
    <dbReference type="NCBI Taxonomy" id="4072"/>
    <lineage>
        <taxon>Eukaryota</taxon>
        <taxon>Viridiplantae</taxon>
        <taxon>Streptophyta</taxon>
        <taxon>Embryophyta</taxon>
        <taxon>Tracheophyta</taxon>
        <taxon>Spermatophyta</taxon>
        <taxon>Magnoliopsida</taxon>
        <taxon>eudicotyledons</taxon>
        <taxon>Gunneridae</taxon>
        <taxon>Pentapetalae</taxon>
        <taxon>asterids</taxon>
        <taxon>lamiids</taxon>
        <taxon>Solanales</taxon>
        <taxon>Solanaceae</taxon>
        <taxon>Solanoideae</taxon>
        <taxon>Capsiceae</taxon>
        <taxon>Capsicum</taxon>
    </lineage>
</organism>
<dbReference type="STRING" id="4072.A0A2G3AGJ9"/>
<gene>
    <name evidence="2" type="ORF">T459_01253</name>
</gene>
<dbReference type="Gene3D" id="3.50.50.60">
    <property type="entry name" value="FAD/NAD(P)-binding domain"/>
    <property type="match status" value="1"/>
</dbReference>
<evidence type="ECO:0000313" key="3">
    <source>
        <dbReference type="Proteomes" id="UP000222542"/>
    </source>
</evidence>
<comment type="caution">
    <text evidence="2">The sequence shown here is derived from an EMBL/GenBank/DDBJ whole genome shotgun (WGS) entry which is preliminary data.</text>
</comment>
<dbReference type="InterPro" id="IPR036188">
    <property type="entry name" value="FAD/NAD-bd_sf"/>
</dbReference>
<dbReference type="EMBL" id="AYRZ02000001">
    <property type="protein sequence ID" value="PHT93371.1"/>
    <property type="molecule type" value="Genomic_DNA"/>
</dbReference>
<dbReference type="Proteomes" id="UP000222542">
    <property type="component" value="Unassembled WGS sequence"/>
</dbReference>
<name>A0A2G3AGJ9_CAPAN</name>
<dbReference type="Gramene" id="PHT93371">
    <property type="protein sequence ID" value="PHT93371"/>
    <property type="gene ID" value="T459_01253"/>
</dbReference>
<evidence type="ECO:0000259" key="1">
    <source>
        <dbReference type="Pfam" id="PF01593"/>
    </source>
</evidence>
<dbReference type="Gene3D" id="3.90.660.10">
    <property type="match status" value="1"/>
</dbReference>
<evidence type="ECO:0000313" key="2">
    <source>
        <dbReference type="EMBL" id="PHT93371.1"/>
    </source>
</evidence>
<reference evidence="2 3" key="1">
    <citation type="journal article" date="2014" name="Nat. Genet.">
        <title>Genome sequence of the hot pepper provides insights into the evolution of pungency in Capsicum species.</title>
        <authorList>
            <person name="Kim S."/>
            <person name="Park M."/>
            <person name="Yeom S.I."/>
            <person name="Kim Y.M."/>
            <person name="Lee J.M."/>
            <person name="Lee H.A."/>
            <person name="Seo E."/>
            <person name="Choi J."/>
            <person name="Cheong K."/>
            <person name="Kim K.T."/>
            <person name="Jung K."/>
            <person name="Lee G.W."/>
            <person name="Oh S.K."/>
            <person name="Bae C."/>
            <person name="Kim S.B."/>
            <person name="Lee H.Y."/>
            <person name="Kim S.Y."/>
            <person name="Kim M.S."/>
            <person name="Kang B.C."/>
            <person name="Jo Y.D."/>
            <person name="Yang H.B."/>
            <person name="Jeong H.J."/>
            <person name="Kang W.H."/>
            <person name="Kwon J.K."/>
            <person name="Shin C."/>
            <person name="Lim J.Y."/>
            <person name="Park J.H."/>
            <person name="Huh J.H."/>
            <person name="Kim J.S."/>
            <person name="Kim B.D."/>
            <person name="Cohen O."/>
            <person name="Paran I."/>
            <person name="Suh M.C."/>
            <person name="Lee S.B."/>
            <person name="Kim Y.K."/>
            <person name="Shin Y."/>
            <person name="Noh S.J."/>
            <person name="Park J."/>
            <person name="Seo Y.S."/>
            <person name="Kwon S.Y."/>
            <person name="Kim H.A."/>
            <person name="Park J.M."/>
            <person name="Kim H.J."/>
            <person name="Choi S.B."/>
            <person name="Bosland P.W."/>
            <person name="Reeves G."/>
            <person name="Jo S.H."/>
            <person name="Lee B.W."/>
            <person name="Cho H.T."/>
            <person name="Choi H.S."/>
            <person name="Lee M.S."/>
            <person name="Yu Y."/>
            <person name="Do Choi Y."/>
            <person name="Park B.S."/>
            <person name="van Deynze A."/>
            <person name="Ashrafi H."/>
            <person name="Hill T."/>
            <person name="Kim W.T."/>
            <person name="Pai H.S."/>
            <person name="Ahn H.K."/>
            <person name="Yeam I."/>
            <person name="Giovannoni J.J."/>
            <person name="Rose J.K."/>
            <person name="Sorensen I."/>
            <person name="Lee S.J."/>
            <person name="Kim R.W."/>
            <person name="Choi I.Y."/>
            <person name="Choi B.S."/>
            <person name="Lim J.S."/>
            <person name="Lee Y.H."/>
            <person name="Choi D."/>
        </authorList>
    </citation>
    <scope>NUCLEOTIDE SEQUENCE [LARGE SCALE GENOMIC DNA]</scope>
    <source>
        <strain evidence="3">cv. CM334</strain>
    </source>
</reference>
<dbReference type="Pfam" id="PF01593">
    <property type="entry name" value="Amino_oxidase"/>
    <property type="match status" value="1"/>
</dbReference>
<feature type="domain" description="Amine oxidase" evidence="1">
    <location>
        <begin position="71"/>
        <end position="120"/>
    </location>
</feature>
<accession>A0A2G3AGJ9</accession>
<dbReference type="AlphaFoldDB" id="A0A2G3AGJ9"/>
<keyword evidence="3" id="KW-1185">Reference proteome</keyword>
<proteinExistence type="predicted"/>